<evidence type="ECO:0008006" key="4">
    <source>
        <dbReference type="Google" id="ProtNLM"/>
    </source>
</evidence>
<reference evidence="2" key="2">
    <citation type="submission" date="2019-01" db="UniProtKB">
        <authorList>
            <consortium name="EnsemblPlants"/>
        </authorList>
    </citation>
    <scope>IDENTIFICATION</scope>
    <source>
        <strain evidence="2">cv. Heinz 1706</strain>
    </source>
</reference>
<name>A0A3Q7G2Z9_SOLLC</name>
<evidence type="ECO:0000313" key="3">
    <source>
        <dbReference type="Proteomes" id="UP000004994"/>
    </source>
</evidence>
<feature type="chain" id="PRO_5018702470" description="Neprosin activation peptide domain-containing protein" evidence="1">
    <location>
        <begin position="25"/>
        <end position="74"/>
    </location>
</feature>
<dbReference type="Gramene" id="Solyc04g058030.2.1">
    <property type="protein sequence ID" value="Solyc04g058030.2.1"/>
    <property type="gene ID" value="Solyc04g058030.2"/>
</dbReference>
<evidence type="ECO:0000256" key="1">
    <source>
        <dbReference type="SAM" id="SignalP"/>
    </source>
</evidence>
<dbReference type="AlphaFoldDB" id="A0A3Q7G2Z9"/>
<reference evidence="2" key="1">
    <citation type="journal article" date="2012" name="Nature">
        <title>The tomato genome sequence provides insights into fleshy fruit evolution.</title>
        <authorList>
            <consortium name="Tomato Genome Consortium"/>
        </authorList>
    </citation>
    <scope>NUCLEOTIDE SEQUENCE [LARGE SCALE GENOMIC DNA]</scope>
    <source>
        <strain evidence="2">cv. Heinz 1706</strain>
    </source>
</reference>
<accession>A0A3Q7G2Z9</accession>
<proteinExistence type="predicted"/>
<dbReference type="PaxDb" id="4081-Solyc04g058030.1.1"/>
<sequence>MGKKKMAMMFTTLCFIILVWTTVAFCLVEGYGSSQNLVLETIHGDIYDCVDIYKQPTLLHPMPHKERIKVESSF</sequence>
<keyword evidence="1" id="KW-0732">Signal</keyword>
<dbReference type="EnsemblPlants" id="Solyc04g058030.2.1">
    <property type="protein sequence ID" value="Solyc04g058030.2.1"/>
    <property type="gene ID" value="Solyc04g058030.2"/>
</dbReference>
<feature type="signal peptide" evidence="1">
    <location>
        <begin position="1"/>
        <end position="24"/>
    </location>
</feature>
<dbReference type="Proteomes" id="UP000004994">
    <property type="component" value="Chromosome 4"/>
</dbReference>
<evidence type="ECO:0000313" key="2">
    <source>
        <dbReference type="EnsemblPlants" id="Solyc04g058030.2.1"/>
    </source>
</evidence>
<organism evidence="2">
    <name type="scientific">Solanum lycopersicum</name>
    <name type="common">Tomato</name>
    <name type="synonym">Lycopersicon esculentum</name>
    <dbReference type="NCBI Taxonomy" id="4081"/>
    <lineage>
        <taxon>Eukaryota</taxon>
        <taxon>Viridiplantae</taxon>
        <taxon>Streptophyta</taxon>
        <taxon>Embryophyta</taxon>
        <taxon>Tracheophyta</taxon>
        <taxon>Spermatophyta</taxon>
        <taxon>Magnoliopsida</taxon>
        <taxon>eudicotyledons</taxon>
        <taxon>Gunneridae</taxon>
        <taxon>Pentapetalae</taxon>
        <taxon>asterids</taxon>
        <taxon>lamiids</taxon>
        <taxon>Solanales</taxon>
        <taxon>Solanaceae</taxon>
        <taxon>Solanoideae</taxon>
        <taxon>Solaneae</taxon>
        <taxon>Solanum</taxon>
        <taxon>Solanum subgen. Lycopersicon</taxon>
    </lineage>
</organism>
<protein>
    <recommendedName>
        <fullName evidence="4">Neprosin activation peptide domain-containing protein</fullName>
    </recommendedName>
</protein>
<dbReference type="InParanoid" id="A0A3Q7G2Z9"/>
<keyword evidence="3" id="KW-1185">Reference proteome</keyword>